<proteinExistence type="predicted"/>
<gene>
    <name evidence="2" type="ORF">KQP761_LOCUS16113</name>
</gene>
<evidence type="ECO:0000313" key="2">
    <source>
        <dbReference type="EMBL" id="CAF1528222.1"/>
    </source>
</evidence>
<comment type="caution">
    <text evidence="2">The sequence shown here is derived from an EMBL/GenBank/DDBJ whole genome shotgun (WGS) entry which is preliminary data.</text>
</comment>
<evidence type="ECO:0000313" key="3">
    <source>
        <dbReference type="Proteomes" id="UP000663834"/>
    </source>
</evidence>
<dbReference type="EMBL" id="CAJNOW010008067">
    <property type="protein sequence ID" value="CAF1528222.1"/>
    <property type="molecule type" value="Genomic_DNA"/>
</dbReference>
<evidence type="ECO:0000256" key="1">
    <source>
        <dbReference type="SAM" id="Phobius"/>
    </source>
</evidence>
<name>A0A815V467_9BILA</name>
<sequence>DENSNIESTYSISRLAMNFSKRPTNDALNVAIVGMAHSDSVRSSQDIFSTTTSEQVKDIIMNNVRQELYRSSSQAPSESSQDDYTLHRIDFPDRSMKYGVSQNDIHARKSTILLAGPKFRCHTVEPEIQFMRDTVYPISVNAFVFGFMIMTSVAYIITRIYMTGKADEMYFTGEIIFGRYDVDCDDSYIRYPVVVRLDNYHLTIQLPTKAKDEENKDKEIRFVGHREYFLKVKISKLQLILS</sequence>
<dbReference type="AlphaFoldDB" id="A0A815V467"/>
<keyword evidence="1" id="KW-1133">Transmembrane helix</keyword>
<feature type="non-terminal residue" evidence="2">
    <location>
        <position position="1"/>
    </location>
</feature>
<dbReference type="Proteomes" id="UP000663834">
    <property type="component" value="Unassembled WGS sequence"/>
</dbReference>
<reference evidence="2" key="1">
    <citation type="submission" date="2021-02" db="EMBL/GenBank/DDBJ databases">
        <authorList>
            <person name="Nowell W R."/>
        </authorList>
    </citation>
    <scope>NUCLEOTIDE SEQUENCE</scope>
</reference>
<organism evidence="2 3">
    <name type="scientific">Rotaria magnacalcarata</name>
    <dbReference type="NCBI Taxonomy" id="392030"/>
    <lineage>
        <taxon>Eukaryota</taxon>
        <taxon>Metazoa</taxon>
        <taxon>Spiralia</taxon>
        <taxon>Gnathifera</taxon>
        <taxon>Rotifera</taxon>
        <taxon>Eurotatoria</taxon>
        <taxon>Bdelloidea</taxon>
        <taxon>Philodinida</taxon>
        <taxon>Philodinidae</taxon>
        <taxon>Rotaria</taxon>
    </lineage>
</organism>
<keyword evidence="1" id="KW-0472">Membrane</keyword>
<feature type="transmembrane region" description="Helical" evidence="1">
    <location>
        <begin position="135"/>
        <end position="157"/>
    </location>
</feature>
<dbReference type="OrthoDB" id="10498665at2759"/>
<keyword evidence="1" id="KW-0812">Transmembrane</keyword>
<accession>A0A815V467</accession>
<protein>
    <submittedName>
        <fullName evidence="2">Uncharacterized protein</fullName>
    </submittedName>
</protein>